<dbReference type="Proteomes" id="UP000319619">
    <property type="component" value="Unassembled WGS sequence"/>
</dbReference>
<name>A0A532UYL8_UNCL8</name>
<reference evidence="2 3" key="1">
    <citation type="submission" date="2017-06" db="EMBL/GenBank/DDBJ databases">
        <title>Novel microbial phyla capable of carbon fixation and sulfur reduction in deep-sea sediments.</title>
        <authorList>
            <person name="Huang J."/>
            <person name="Baker B."/>
            <person name="Wang Y."/>
        </authorList>
    </citation>
    <scope>NUCLEOTIDE SEQUENCE [LARGE SCALE GENOMIC DNA]</scope>
    <source>
        <strain evidence="2">B3_LCP</strain>
    </source>
</reference>
<dbReference type="InterPro" id="IPR017850">
    <property type="entry name" value="Alkaline_phosphatase_core_sf"/>
</dbReference>
<dbReference type="GO" id="GO:0016787">
    <property type="term" value="F:hydrolase activity"/>
    <property type="evidence" value="ECO:0007669"/>
    <property type="project" value="UniProtKB-ARBA"/>
</dbReference>
<organism evidence="2 3">
    <name type="scientific">candidate division LCP-89 bacterium B3_LCP</name>
    <dbReference type="NCBI Taxonomy" id="2012998"/>
    <lineage>
        <taxon>Bacteria</taxon>
        <taxon>Pseudomonadati</taxon>
        <taxon>Bacteria division LCP-89</taxon>
    </lineage>
</organism>
<dbReference type="Gene3D" id="3.40.720.10">
    <property type="entry name" value="Alkaline Phosphatase, subunit A"/>
    <property type="match status" value="1"/>
</dbReference>
<evidence type="ECO:0000256" key="1">
    <source>
        <dbReference type="SAM" id="Phobius"/>
    </source>
</evidence>
<feature type="transmembrane region" description="Helical" evidence="1">
    <location>
        <begin position="55"/>
        <end position="77"/>
    </location>
</feature>
<feature type="transmembrane region" description="Helical" evidence="1">
    <location>
        <begin position="112"/>
        <end position="129"/>
    </location>
</feature>
<evidence type="ECO:0000313" key="2">
    <source>
        <dbReference type="EMBL" id="TKJ40008.1"/>
    </source>
</evidence>
<evidence type="ECO:0008006" key="4">
    <source>
        <dbReference type="Google" id="ProtNLM"/>
    </source>
</evidence>
<evidence type="ECO:0000313" key="3">
    <source>
        <dbReference type="Proteomes" id="UP000319619"/>
    </source>
</evidence>
<feature type="transmembrane region" description="Helical" evidence="1">
    <location>
        <begin position="174"/>
        <end position="191"/>
    </location>
</feature>
<dbReference type="InterPro" id="IPR002591">
    <property type="entry name" value="Phosphodiest/P_Trfase"/>
</dbReference>
<feature type="transmembrane region" description="Helical" evidence="1">
    <location>
        <begin position="12"/>
        <end position="35"/>
    </location>
</feature>
<keyword evidence="1" id="KW-0472">Membrane</keyword>
<feature type="transmembrane region" description="Helical" evidence="1">
    <location>
        <begin position="136"/>
        <end position="154"/>
    </location>
</feature>
<dbReference type="Pfam" id="PF01663">
    <property type="entry name" value="Phosphodiest"/>
    <property type="match status" value="1"/>
</dbReference>
<proteinExistence type="predicted"/>
<keyword evidence="1" id="KW-0812">Transmembrane</keyword>
<accession>A0A532UYL8</accession>
<gene>
    <name evidence="2" type="ORF">CEE37_09740</name>
</gene>
<dbReference type="SUPFAM" id="SSF53649">
    <property type="entry name" value="Alkaline phosphatase-like"/>
    <property type="match status" value="1"/>
</dbReference>
<dbReference type="PANTHER" id="PTHR10151">
    <property type="entry name" value="ECTONUCLEOTIDE PYROPHOSPHATASE/PHOSPHODIESTERASE"/>
    <property type="match status" value="1"/>
</dbReference>
<dbReference type="PANTHER" id="PTHR10151:SF120">
    <property type="entry name" value="BIS(5'-ADENOSYL)-TRIPHOSPHATASE"/>
    <property type="match status" value="1"/>
</dbReference>
<protein>
    <recommendedName>
        <fullName evidence="4">Sulfatase N-terminal domain-containing protein</fullName>
    </recommendedName>
</protein>
<keyword evidence="1" id="KW-1133">Transmembrane helix</keyword>
<sequence>MADSQYTFSKHIGASLIAGLLFSLAVGFIFNLKMIGINEGLHTFRYAYPFTLNFIPMYLILGLIFGLVLGVIGGIIIRSGSVNRKLGIMASYGISALTFLLVYLIIGEPVGVAAGMFLATLVFIAVHGLRPPLARLYFAVFFTSVLFNYSWQWVRQHFIVNPLLPLSNSNTMDIVFTIFWGLLILAAFRIFMKAFFKLPVKVFYSIGVVFLIVLTVVGGAYYLLAPQPGQAETVTDLQIERRSTDVKVVLIGIDGMWWKIIDPLLEQDRLPNLQNLIESGTSGFLETLFPTFSAAIWTSMTTGKSPEKHGVTAFLVWKFPWSGFTVPCFVTPKITAEMNWMRSDLVIEAPITNQFLDATPIWLMLSDQNVKVGTVNWWVSWPAHEVNGFVVTDHCLYNKSYIMQNYRDREGITAGDIYPFELLEELIQFAHGPEDVTESEIRRFLNVEDSTFIDEFKAIDTYDYLDIAYEASMLKYSYPEDVTFASAARYLIQTRQPEYFSVYLKGTDSMEHQYLKYYFEELHSDKLIPENVERYRDLIDNYYVYIDEVIGSLMEVADPNTIFMVVSDHGFDEIMLPTGHYNHMASPAGVFIAAGPGIHQNTKVNDAHVYDITPTILHVLGMPVADDFDGRVLEEIFTEDIPVSNIPTYETGRRASRRLIESDIDDNYKERLRALGYTN</sequence>
<dbReference type="EMBL" id="NJBN01000006">
    <property type="protein sequence ID" value="TKJ40008.1"/>
    <property type="molecule type" value="Genomic_DNA"/>
</dbReference>
<feature type="transmembrane region" description="Helical" evidence="1">
    <location>
        <begin position="203"/>
        <end position="224"/>
    </location>
</feature>
<comment type="caution">
    <text evidence="2">The sequence shown here is derived from an EMBL/GenBank/DDBJ whole genome shotgun (WGS) entry which is preliminary data.</text>
</comment>
<dbReference type="AlphaFoldDB" id="A0A532UYL8"/>
<feature type="transmembrane region" description="Helical" evidence="1">
    <location>
        <begin position="89"/>
        <end position="106"/>
    </location>
</feature>